<dbReference type="InterPro" id="IPR016181">
    <property type="entry name" value="Acyl_CoA_acyltransferase"/>
</dbReference>
<organism evidence="4 5">
    <name type="scientific">Caldimonas mangrovi</name>
    <dbReference type="NCBI Taxonomy" id="2944811"/>
    <lineage>
        <taxon>Bacteria</taxon>
        <taxon>Pseudomonadati</taxon>
        <taxon>Pseudomonadota</taxon>
        <taxon>Betaproteobacteria</taxon>
        <taxon>Burkholderiales</taxon>
        <taxon>Sphaerotilaceae</taxon>
        <taxon>Caldimonas</taxon>
    </lineage>
</organism>
<dbReference type="Proteomes" id="UP001165541">
    <property type="component" value="Unassembled WGS sequence"/>
</dbReference>
<dbReference type="InterPro" id="IPR000182">
    <property type="entry name" value="GNAT_dom"/>
</dbReference>
<dbReference type="InterPro" id="IPR019432">
    <property type="entry name" value="Acyltransferase_MbtK/IucB-like"/>
</dbReference>
<dbReference type="SUPFAM" id="SSF55729">
    <property type="entry name" value="Acyl-CoA N-acyltransferases (Nat)"/>
    <property type="match status" value="1"/>
</dbReference>
<protein>
    <submittedName>
        <fullName evidence="4">GNAT family N-acetyltransferase</fullName>
        <ecNumber evidence="4">2.3.1.-</ecNumber>
    </submittedName>
</protein>
<comment type="caution">
    <text evidence="4">The sequence shown here is derived from an EMBL/GenBank/DDBJ whole genome shotgun (WGS) entry which is preliminary data.</text>
</comment>
<accession>A0ABT0YWF2</accession>
<feature type="domain" description="N-acetyltransferase" evidence="3">
    <location>
        <begin position="4"/>
        <end position="168"/>
    </location>
</feature>
<sequence>MYKLLFRPLAVEDLPMLHAWILRPHVAEWWEEPSTMEEVRDEYLPIIEGRSSTRAYIASIKDQPIGFIQSYVVQGSGGGWWEDESDPGARGIDQFLVDETRLNQGLGTAMVAAFVERLFADPCVTKVQTDPSPNNRRAIRCYSKVGFKEVGEVVTPDGPAVLMLHERANHRSDHGGTRVAAELQAARGRT</sequence>
<evidence type="ECO:0000256" key="1">
    <source>
        <dbReference type="ARBA" id="ARBA00004924"/>
    </source>
</evidence>
<evidence type="ECO:0000256" key="2">
    <source>
        <dbReference type="ARBA" id="ARBA00023251"/>
    </source>
</evidence>
<dbReference type="EMBL" id="JAMKFE010000021">
    <property type="protein sequence ID" value="MCM5682669.1"/>
    <property type="molecule type" value="Genomic_DNA"/>
</dbReference>
<evidence type="ECO:0000313" key="4">
    <source>
        <dbReference type="EMBL" id="MCM5682669.1"/>
    </source>
</evidence>
<dbReference type="PROSITE" id="PS51186">
    <property type="entry name" value="GNAT"/>
    <property type="match status" value="1"/>
</dbReference>
<keyword evidence="4" id="KW-0808">Transferase</keyword>
<reference evidence="4" key="1">
    <citation type="submission" date="2022-05" db="EMBL/GenBank/DDBJ databases">
        <title>Schlegelella sp. nov., isolated from mangrove soil.</title>
        <authorList>
            <person name="Liu Y."/>
            <person name="Ge X."/>
            <person name="Liu W."/>
        </authorList>
    </citation>
    <scope>NUCLEOTIDE SEQUENCE</scope>
    <source>
        <strain evidence="4">S2-27</strain>
    </source>
</reference>
<dbReference type="PANTHER" id="PTHR31438:SF1">
    <property type="entry name" value="LYSINE N-ACYLTRANSFERASE C17G9.06C-RELATED"/>
    <property type="match status" value="1"/>
</dbReference>
<dbReference type="GO" id="GO:0016746">
    <property type="term" value="F:acyltransferase activity"/>
    <property type="evidence" value="ECO:0007669"/>
    <property type="project" value="UniProtKB-KW"/>
</dbReference>
<dbReference type="SMART" id="SM01006">
    <property type="entry name" value="AlcB"/>
    <property type="match status" value="1"/>
</dbReference>
<dbReference type="Gene3D" id="3.40.630.30">
    <property type="match status" value="1"/>
</dbReference>
<dbReference type="EC" id="2.3.1.-" evidence="4"/>
<comment type="pathway">
    <text evidence="1">Siderophore biosynthesis.</text>
</comment>
<keyword evidence="2" id="KW-0046">Antibiotic resistance</keyword>
<dbReference type="Pfam" id="PF13523">
    <property type="entry name" value="Acetyltransf_8"/>
    <property type="match status" value="1"/>
</dbReference>
<dbReference type="CDD" id="cd04301">
    <property type="entry name" value="NAT_SF"/>
    <property type="match status" value="1"/>
</dbReference>
<evidence type="ECO:0000313" key="5">
    <source>
        <dbReference type="Proteomes" id="UP001165541"/>
    </source>
</evidence>
<dbReference type="PANTHER" id="PTHR31438">
    <property type="entry name" value="LYSINE N-ACYLTRANSFERASE C17G9.06C-RELATED"/>
    <property type="match status" value="1"/>
</dbReference>
<keyword evidence="4" id="KW-0012">Acyltransferase</keyword>
<evidence type="ECO:0000259" key="3">
    <source>
        <dbReference type="PROSITE" id="PS51186"/>
    </source>
</evidence>
<name>A0ABT0YWF2_9BURK</name>
<dbReference type="RefSeq" id="WP_251781223.1">
    <property type="nucleotide sequence ID" value="NZ_JAMKFE010000021.1"/>
</dbReference>
<gene>
    <name evidence="4" type="ORF">M8A51_24320</name>
</gene>
<keyword evidence="5" id="KW-1185">Reference proteome</keyword>
<proteinExistence type="predicted"/>